<feature type="transmembrane region" description="Helical" evidence="1">
    <location>
        <begin position="63"/>
        <end position="83"/>
    </location>
</feature>
<dbReference type="AlphaFoldDB" id="A0AAD1X7J7"/>
<name>A0AAD1X7J7_EUPCR</name>
<dbReference type="EMBL" id="CAMPGE010001815">
    <property type="protein sequence ID" value="CAI2360616.1"/>
    <property type="molecule type" value="Genomic_DNA"/>
</dbReference>
<sequence>MRKIHFTVLVLHHTIMPSWRSHVKPVNSSTHFSTSLKIKRRESGGGHLCLPRKERDERRLFDLIFDAFGIFFCNIAMIVEVIIDRSAFKKLEALIPISPETRLGLCHIRHKKLASLRPKLWDTLPHSVTRVSYSVIICAERIGKPESWHLHHPSFTRVETGIIKSG</sequence>
<reference evidence="2" key="1">
    <citation type="submission" date="2023-07" db="EMBL/GenBank/DDBJ databases">
        <authorList>
            <consortium name="AG Swart"/>
            <person name="Singh M."/>
            <person name="Singh A."/>
            <person name="Seah K."/>
            <person name="Emmerich C."/>
        </authorList>
    </citation>
    <scope>NUCLEOTIDE SEQUENCE</scope>
    <source>
        <strain evidence="2">DP1</strain>
    </source>
</reference>
<protein>
    <submittedName>
        <fullName evidence="2">Uncharacterized protein</fullName>
    </submittedName>
</protein>
<keyword evidence="1" id="KW-0472">Membrane</keyword>
<dbReference type="Proteomes" id="UP001295684">
    <property type="component" value="Unassembled WGS sequence"/>
</dbReference>
<comment type="caution">
    <text evidence="2">The sequence shown here is derived from an EMBL/GenBank/DDBJ whole genome shotgun (WGS) entry which is preliminary data.</text>
</comment>
<gene>
    <name evidence="2" type="ORF">ECRASSUSDP1_LOCUS1920</name>
</gene>
<evidence type="ECO:0000313" key="2">
    <source>
        <dbReference type="EMBL" id="CAI2360616.1"/>
    </source>
</evidence>
<accession>A0AAD1X7J7</accession>
<keyword evidence="3" id="KW-1185">Reference proteome</keyword>
<evidence type="ECO:0000313" key="3">
    <source>
        <dbReference type="Proteomes" id="UP001295684"/>
    </source>
</evidence>
<evidence type="ECO:0000256" key="1">
    <source>
        <dbReference type="SAM" id="Phobius"/>
    </source>
</evidence>
<organism evidence="2 3">
    <name type="scientific">Euplotes crassus</name>
    <dbReference type="NCBI Taxonomy" id="5936"/>
    <lineage>
        <taxon>Eukaryota</taxon>
        <taxon>Sar</taxon>
        <taxon>Alveolata</taxon>
        <taxon>Ciliophora</taxon>
        <taxon>Intramacronucleata</taxon>
        <taxon>Spirotrichea</taxon>
        <taxon>Hypotrichia</taxon>
        <taxon>Euplotida</taxon>
        <taxon>Euplotidae</taxon>
        <taxon>Moneuplotes</taxon>
    </lineage>
</organism>
<keyword evidence="1" id="KW-1133">Transmembrane helix</keyword>
<keyword evidence="1" id="KW-0812">Transmembrane</keyword>
<proteinExistence type="predicted"/>